<dbReference type="Gene3D" id="1.10.287.110">
    <property type="entry name" value="DnaJ domain"/>
    <property type="match status" value="1"/>
</dbReference>
<evidence type="ECO:0000256" key="4">
    <source>
        <dbReference type="SAM" id="Phobius"/>
    </source>
</evidence>
<keyword evidence="4" id="KW-1133">Transmembrane helix</keyword>
<dbReference type="GO" id="GO:0016020">
    <property type="term" value="C:membrane"/>
    <property type="evidence" value="ECO:0007669"/>
    <property type="project" value="UniProtKB-SubCell"/>
</dbReference>
<feature type="transmembrane region" description="Helical" evidence="4">
    <location>
        <begin position="163"/>
        <end position="184"/>
    </location>
</feature>
<comment type="caution">
    <text evidence="6">The sequence shown here is derived from an EMBL/GenBank/DDBJ whole genome shotgun (WGS) entry which is preliminary data.</text>
</comment>
<reference evidence="6 7" key="1">
    <citation type="submission" date="2020-07" db="EMBL/GenBank/DDBJ databases">
        <title>Sequencing the genomes of 1000 actinobacteria strains.</title>
        <authorList>
            <person name="Klenk H.-P."/>
        </authorList>
    </citation>
    <scope>NUCLEOTIDE SEQUENCE [LARGE SCALE GENOMIC DNA]</scope>
    <source>
        <strain evidence="6 7">DSM 15131</strain>
    </source>
</reference>
<dbReference type="AlphaFoldDB" id="A0A7Y9ZJS7"/>
<name>A0A7Y9ZJS7_9ACTN</name>
<dbReference type="InterPro" id="IPR036869">
    <property type="entry name" value="J_dom_sf"/>
</dbReference>
<dbReference type="RefSeq" id="WP_179649241.1">
    <property type="nucleotide sequence ID" value="NZ_JACBZM010000001.1"/>
</dbReference>
<dbReference type="PANTHER" id="PTHR37042">
    <property type="entry name" value="OUTER MEMBRANE PROTEIN RV1973"/>
    <property type="match status" value="1"/>
</dbReference>
<sequence>MSANLYDILNVDESASVDEIRSAWKAAVADLDPTDRRFRAFNDAAAVLLDTDKRAAYDAELAAAAADDAELAAAAADDAELAAAAADDAGASTAGEEPAPAPVTLTKTGTAAGEDTAVKDAVDTAGTADTASAASTVTAPKPVPAPAPDPAPAKPVSAGPPGWALGAAGVGALAALALAVVLLLQPGGNVFADDSPKDVAAANASFEKASLSVEGAAERMIADVFSYNYKTMDADLERAQRYVTPELGAKQAKGWPDIAKDAADQKLVVQARAEAVALTRVSPDRKDATVVVFLVQDSTRNGVDQTPLRMWVSLRMVHDDGSADGWLIDDVCVDSNCDKPGS</sequence>
<evidence type="ECO:0000256" key="3">
    <source>
        <dbReference type="SAM" id="MobiDB-lite"/>
    </source>
</evidence>
<evidence type="ECO:0000313" key="7">
    <source>
        <dbReference type="Proteomes" id="UP000562045"/>
    </source>
</evidence>
<dbReference type="Proteomes" id="UP000562045">
    <property type="component" value="Unassembled WGS sequence"/>
</dbReference>
<evidence type="ECO:0000256" key="2">
    <source>
        <dbReference type="ARBA" id="ARBA00023136"/>
    </source>
</evidence>
<dbReference type="SUPFAM" id="SSF46565">
    <property type="entry name" value="Chaperone J-domain"/>
    <property type="match status" value="1"/>
</dbReference>
<dbReference type="EMBL" id="JACBZM010000001">
    <property type="protein sequence ID" value="NYI45633.1"/>
    <property type="molecule type" value="Genomic_DNA"/>
</dbReference>
<dbReference type="PROSITE" id="PS50076">
    <property type="entry name" value="DNAJ_2"/>
    <property type="match status" value="1"/>
</dbReference>
<protein>
    <submittedName>
        <fullName evidence="6">Mce-associated membrane protein</fullName>
    </submittedName>
</protein>
<evidence type="ECO:0000256" key="1">
    <source>
        <dbReference type="ARBA" id="ARBA00004370"/>
    </source>
</evidence>
<accession>A0A7Y9ZJS7</accession>
<feature type="region of interest" description="Disordered" evidence="3">
    <location>
        <begin position="87"/>
        <end position="112"/>
    </location>
</feature>
<dbReference type="Pfam" id="PF00226">
    <property type="entry name" value="DnaJ"/>
    <property type="match status" value="1"/>
</dbReference>
<feature type="compositionally biased region" description="Low complexity" evidence="3">
    <location>
        <begin position="129"/>
        <end position="140"/>
    </location>
</feature>
<organism evidence="6 7">
    <name type="scientific">Nocardioides aromaticivorans</name>
    <dbReference type="NCBI Taxonomy" id="200618"/>
    <lineage>
        <taxon>Bacteria</taxon>
        <taxon>Bacillati</taxon>
        <taxon>Actinomycetota</taxon>
        <taxon>Actinomycetes</taxon>
        <taxon>Propionibacteriales</taxon>
        <taxon>Nocardioidaceae</taxon>
        <taxon>Nocardioides</taxon>
    </lineage>
</organism>
<dbReference type="PANTHER" id="PTHR37042:SF4">
    <property type="entry name" value="OUTER MEMBRANE PROTEIN RV1973"/>
    <property type="match status" value="1"/>
</dbReference>
<feature type="domain" description="J" evidence="5">
    <location>
        <begin position="4"/>
        <end position="61"/>
    </location>
</feature>
<gene>
    <name evidence="6" type="ORF">BJ993_002713</name>
</gene>
<proteinExistence type="predicted"/>
<evidence type="ECO:0000313" key="6">
    <source>
        <dbReference type="EMBL" id="NYI45633.1"/>
    </source>
</evidence>
<feature type="compositionally biased region" description="Pro residues" evidence="3">
    <location>
        <begin position="141"/>
        <end position="153"/>
    </location>
</feature>
<keyword evidence="2 4" id="KW-0472">Membrane</keyword>
<dbReference type="InterPro" id="IPR001623">
    <property type="entry name" value="DnaJ_domain"/>
</dbReference>
<feature type="region of interest" description="Disordered" evidence="3">
    <location>
        <begin position="129"/>
        <end position="157"/>
    </location>
</feature>
<comment type="subcellular location">
    <subcellularLocation>
        <location evidence="1">Membrane</location>
    </subcellularLocation>
</comment>
<keyword evidence="4" id="KW-0812">Transmembrane</keyword>
<evidence type="ECO:0000259" key="5">
    <source>
        <dbReference type="PROSITE" id="PS50076"/>
    </source>
</evidence>